<accession>X1UVI9</accession>
<feature type="non-terminal residue" evidence="1">
    <location>
        <position position="1"/>
    </location>
</feature>
<evidence type="ECO:0000313" key="1">
    <source>
        <dbReference type="EMBL" id="GAI96394.1"/>
    </source>
</evidence>
<dbReference type="AlphaFoldDB" id="X1UVI9"/>
<name>X1UVI9_9ZZZZ</name>
<dbReference type="EMBL" id="BARW01023502">
    <property type="protein sequence ID" value="GAI96394.1"/>
    <property type="molecule type" value="Genomic_DNA"/>
</dbReference>
<proteinExistence type="predicted"/>
<organism evidence="1">
    <name type="scientific">marine sediment metagenome</name>
    <dbReference type="NCBI Taxonomy" id="412755"/>
    <lineage>
        <taxon>unclassified sequences</taxon>
        <taxon>metagenomes</taxon>
        <taxon>ecological metagenomes</taxon>
    </lineage>
</organism>
<sequence>PKWQLSESARKLQTLVSLEQGLHPISGKPIVWNKQLAPFVLVLMENPLSLGNGYYILPPIREPPAAPVRPSSLTELPDSDYRKHSNAVRQLIERASKGR</sequence>
<reference evidence="1" key="1">
    <citation type="journal article" date="2014" name="Front. Microbiol.">
        <title>High frequency of phylogenetically diverse reductive dehalogenase-homologous genes in deep subseafloor sedimentary metagenomes.</title>
        <authorList>
            <person name="Kawai M."/>
            <person name="Futagami T."/>
            <person name="Toyoda A."/>
            <person name="Takaki Y."/>
            <person name="Nishi S."/>
            <person name="Hori S."/>
            <person name="Arai W."/>
            <person name="Tsubouchi T."/>
            <person name="Morono Y."/>
            <person name="Uchiyama I."/>
            <person name="Ito T."/>
            <person name="Fujiyama A."/>
            <person name="Inagaki F."/>
            <person name="Takami H."/>
        </authorList>
    </citation>
    <scope>NUCLEOTIDE SEQUENCE</scope>
    <source>
        <strain evidence="1">Expedition CK06-06</strain>
    </source>
</reference>
<comment type="caution">
    <text evidence="1">The sequence shown here is derived from an EMBL/GenBank/DDBJ whole genome shotgun (WGS) entry which is preliminary data.</text>
</comment>
<protein>
    <submittedName>
        <fullName evidence="1">Uncharacterized protein</fullName>
    </submittedName>
</protein>
<gene>
    <name evidence="1" type="ORF">S12H4_38959</name>
</gene>